<dbReference type="InterPro" id="IPR027231">
    <property type="entry name" value="Semaphorin"/>
</dbReference>
<dbReference type="SUPFAM" id="SSF101912">
    <property type="entry name" value="Sema domain"/>
    <property type="match status" value="1"/>
</dbReference>
<comment type="caution">
    <text evidence="8">Lacks conserved residue(s) required for the propagation of feature annotation.</text>
</comment>
<dbReference type="InterPro" id="IPR036179">
    <property type="entry name" value="Ig-like_dom_sf"/>
</dbReference>
<dbReference type="FunFam" id="2.60.40.10:FF:000030">
    <property type="entry name" value="Semaphorin 3F like"/>
    <property type="match status" value="1"/>
</dbReference>
<evidence type="ECO:0000256" key="8">
    <source>
        <dbReference type="PROSITE-ProRule" id="PRU00352"/>
    </source>
</evidence>
<keyword evidence="5" id="KW-1015">Disulfide bond</keyword>
<evidence type="ECO:0000259" key="10">
    <source>
        <dbReference type="PROSITE" id="PS50835"/>
    </source>
</evidence>
<dbReference type="Gene3D" id="2.130.10.10">
    <property type="entry name" value="YVTN repeat-like/Quinoprotein amine dehydrogenase"/>
    <property type="match status" value="1"/>
</dbReference>
<dbReference type="SMART" id="SM00630">
    <property type="entry name" value="Sema"/>
    <property type="match status" value="1"/>
</dbReference>
<dbReference type="Ensembl" id="ENSSANT00000051699.1">
    <property type="protein sequence ID" value="ENSSANP00000048626.1"/>
    <property type="gene ID" value="ENSSANG00000024401.1"/>
</dbReference>
<keyword evidence="4" id="KW-0732">Signal</keyword>
<feature type="compositionally biased region" description="Basic and acidic residues" evidence="9">
    <location>
        <begin position="668"/>
        <end position="678"/>
    </location>
</feature>
<evidence type="ECO:0000313" key="12">
    <source>
        <dbReference type="Ensembl" id="ENSSANP00000048626.1"/>
    </source>
</evidence>
<feature type="region of interest" description="Disordered" evidence="9">
    <location>
        <begin position="661"/>
        <end position="694"/>
    </location>
</feature>
<dbReference type="AlphaFoldDB" id="A0A671NSL6"/>
<feature type="domain" description="Ig-like" evidence="10">
    <location>
        <begin position="520"/>
        <end position="592"/>
    </location>
</feature>
<dbReference type="CDD" id="cd05871">
    <property type="entry name" value="Ig_Sema3"/>
    <property type="match status" value="1"/>
</dbReference>
<dbReference type="GO" id="GO:0001755">
    <property type="term" value="P:neural crest cell migration"/>
    <property type="evidence" value="ECO:0007669"/>
    <property type="project" value="TreeGrafter"/>
</dbReference>
<dbReference type="GO" id="GO:0005615">
    <property type="term" value="C:extracellular space"/>
    <property type="evidence" value="ECO:0007669"/>
    <property type="project" value="TreeGrafter"/>
</dbReference>
<dbReference type="SUPFAM" id="SSF48726">
    <property type="entry name" value="Immunoglobulin"/>
    <property type="match status" value="1"/>
</dbReference>
<dbReference type="InterPro" id="IPR036352">
    <property type="entry name" value="Semap_dom_sf"/>
</dbReference>
<dbReference type="GO" id="GO:0071526">
    <property type="term" value="P:semaphorin-plexin signaling pathway"/>
    <property type="evidence" value="ECO:0007669"/>
    <property type="project" value="TreeGrafter"/>
</dbReference>
<dbReference type="GO" id="GO:0005886">
    <property type="term" value="C:plasma membrane"/>
    <property type="evidence" value="ECO:0007669"/>
    <property type="project" value="TreeGrafter"/>
</dbReference>
<dbReference type="Proteomes" id="UP000472260">
    <property type="component" value="Unassembled WGS sequence"/>
</dbReference>
<dbReference type="InterPro" id="IPR013151">
    <property type="entry name" value="Immunoglobulin_dom"/>
</dbReference>
<dbReference type="PANTHER" id="PTHR11036:SF27">
    <property type="entry name" value="SEMAPHORIN-3F"/>
    <property type="match status" value="1"/>
</dbReference>
<keyword evidence="13" id="KW-1185">Reference proteome</keyword>
<comment type="subcellular location">
    <subcellularLocation>
        <location evidence="1">Secreted</location>
    </subcellularLocation>
</comment>
<keyword evidence="6" id="KW-0325">Glycoprotein</keyword>
<sequence>LGQSFLYMLYSFTLSFLELKSTGTIHHFAFLLNSTDYRILRMDEDHDRMYVGSKDYILSLDLNDINKEPLIIHWPVAPQRRTECVLSGKDINGECSNFIRLIEPWNKTHLYVCGTGAYNPICTYVDRGQRAQVNCHSQMTRYHLQVKDSGKGKCPFDPKLNSVSALINGQLYAGVYIDFMGTDSAIFRTLGKHTAMRTDQYNSRWLHDPTFIHAQLIPDSAEKNDDKLYFFFREKASEMGQTPMAQSRIGRICLNDDGGHCCLVNKWSTFLKARLICSVTGSDGIETHFDELRDVYIQKTQDTKIPVIYGVFSVSGSVFKGSAVCVYSMADVRMVFNGPFAHKEGPNYQWVAYQGKIPYPRPGTCPGGTFTPNMKSTKDYPDEVINFMRNHPTMFNAVYPVHKRPLVVRTNVDYEFTTITVDQVAAADGNYEVLFLGTGELATHLHIDIVFLCYVFIFIFYKNSMHTLVDPYCAWDGKSCSRYSANQKRRSRRQDVKYGNPIRQCRANKNTLETVQYGVEGSTAFLECQARSPHVSIKWHFQKENSDRRREVRSDGRVVRTEQGLLLRSLQLSDGGVFQCTSTEKNFKHTLAKLQLVVLSARTVNTIQTESTAPAVPPFQSSTWTPSAEQYKDLLTILSQPEMGLINQYCQDYWQMGDEPAAHAHKKDLKEVQKDLRKPRNRRHHQEQSSMAET</sequence>
<comment type="similarity">
    <text evidence="2">Belongs to the semaphorin family.</text>
</comment>
<dbReference type="InterPro" id="IPR015943">
    <property type="entry name" value="WD40/YVTN_repeat-like_dom_sf"/>
</dbReference>
<evidence type="ECO:0000256" key="7">
    <source>
        <dbReference type="ARBA" id="ARBA00023319"/>
    </source>
</evidence>
<feature type="domain" description="Sema" evidence="11">
    <location>
        <begin position="11"/>
        <end position="507"/>
    </location>
</feature>
<dbReference type="Gene3D" id="3.30.1680.10">
    <property type="entry name" value="ligand-binding face of the semaphorins, domain 2"/>
    <property type="match status" value="1"/>
</dbReference>
<dbReference type="Pfam" id="PF01403">
    <property type="entry name" value="Sema"/>
    <property type="match status" value="1"/>
</dbReference>
<dbReference type="InterPro" id="IPR003599">
    <property type="entry name" value="Ig_sub"/>
</dbReference>
<dbReference type="GO" id="GO:0030335">
    <property type="term" value="P:positive regulation of cell migration"/>
    <property type="evidence" value="ECO:0007669"/>
    <property type="project" value="TreeGrafter"/>
</dbReference>
<evidence type="ECO:0000256" key="1">
    <source>
        <dbReference type="ARBA" id="ARBA00004613"/>
    </source>
</evidence>
<dbReference type="PROSITE" id="PS51004">
    <property type="entry name" value="SEMA"/>
    <property type="match status" value="1"/>
</dbReference>
<evidence type="ECO:0000256" key="6">
    <source>
        <dbReference type="ARBA" id="ARBA00023180"/>
    </source>
</evidence>
<dbReference type="InterPro" id="IPR001627">
    <property type="entry name" value="Semap_dom"/>
</dbReference>
<evidence type="ECO:0000256" key="4">
    <source>
        <dbReference type="ARBA" id="ARBA00022729"/>
    </source>
</evidence>
<dbReference type="Pfam" id="PF00047">
    <property type="entry name" value="ig"/>
    <property type="match status" value="1"/>
</dbReference>
<accession>A0A671NSL6</accession>
<protein>
    <submittedName>
        <fullName evidence="12">Sema domain, immunoglobulin domain (Ig), short basic domain, secreted, (semaphorin) 3Fa</fullName>
    </submittedName>
</protein>
<keyword evidence="7" id="KW-0393">Immunoglobulin domain</keyword>
<dbReference type="SMART" id="SM00409">
    <property type="entry name" value="IG"/>
    <property type="match status" value="1"/>
</dbReference>
<dbReference type="GO" id="GO:0030215">
    <property type="term" value="F:semaphorin receptor binding"/>
    <property type="evidence" value="ECO:0007669"/>
    <property type="project" value="InterPro"/>
</dbReference>
<dbReference type="InterPro" id="IPR013783">
    <property type="entry name" value="Ig-like_fold"/>
</dbReference>
<dbReference type="InterPro" id="IPR003598">
    <property type="entry name" value="Ig_sub2"/>
</dbReference>
<dbReference type="PROSITE" id="PS50835">
    <property type="entry name" value="IG_LIKE"/>
    <property type="match status" value="1"/>
</dbReference>
<dbReference type="SMART" id="SM00408">
    <property type="entry name" value="IGc2"/>
    <property type="match status" value="1"/>
</dbReference>
<organism evidence="12 13">
    <name type="scientific">Sinocyclocheilus anshuiensis</name>
    <dbReference type="NCBI Taxonomy" id="1608454"/>
    <lineage>
        <taxon>Eukaryota</taxon>
        <taxon>Metazoa</taxon>
        <taxon>Chordata</taxon>
        <taxon>Craniata</taxon>
        <taxon>Vertebrata</taxon>
        <taxon>Euteleostomi</taxon>
        <taxon>Actinopterygii</taxon>
        <taxon>Neopterygii</taxon>
        <taxon>Teleostei</taxon>
        <taxon>Ostariophysi</taxon>
        <taxon>Cypriniformes</taxon>
        <taxon>Cyprinidae</taxon>
        <taxon>Cyprininae</taxon>
        <taxon>Sinocyclocheilus</taxon>
    </lineage>
</organism>
<dbReference type="GO" id="GO:0045499">
    <property type="term" value="F:chemorepellent activity"/>
    <property type="evidence" value="ECO:0007669"/>
    <property type="project" value="TreeGrafter"/>
</dbReference>
<evidence type="ECO:0000259" key="11">
    <source>
        <dbReference type="PROSITE" id="PS51004"/>
    </source>
</evidence>
<dbReference type="GO" id="GO:0007411">
    <property type="term" value="P:axon guidance"/>
    <property type="evidence" value="ECO:0007669"/>
    <property type="project" value="TreeGrafter"/>
</dbReference>
<name>A0A671NSL6_9TELE</name>
<reference evidence="12" key="1">
    <citation type="submission" date="2025-08" db="UniProtKB">
        <authorList>
            <consortium name="Ensembl"/>
        </authorList>
    </citation>
    <scope>IDENTIFICATION</scope>
</reference>
<evidence type="ECO:0000256" key="3">
    <source>
        <dbReference type="ARBA" id="ARBA00022525"/>
    </source>
</evidence>
<proteinExistence type="inferred from homology"/>
<evidence type="ECO:0000256" key="5">
    <source>
        <dbReference type="ARBA" id="ARBA00023157"/>
    </source>
</evidence>
<evidence type="ECO:0000256" key="2">
    <source>
        <dbReference type="ARBA" id="ARBA00009492"/>
    </source>
</evidence>
<evidence type="ECO:0000256" key="9">
    <source>
        <dbReference type="SAM" id="MobiDB-lite"/>
    </source>
</evidence>
<dbReference type="Gene3D" id="2.60.40.10">
    <property type="entry name" value="Immunoglobulins"/>
    <property type="match status" value="1"/>
</dbReference>
<dbReference type="InterPro" id="IPR007110">
    <property type="entry name" value="Ig-like_dom"/>
</dbReference>
<dbReference type="SUPFAM" id="SSF103575">
    <property type="entry name" value="Plexin repeat"/>
    <property type="match status" value="1"/>
</dbReference>
<keyword evidence="3" id="KW-0964">Secreted</keyword>
<dbReference type="PANTHER" id="PTHR11036">
    <property type="entry name" value="SEMAPHORIN"/>
    <property type="match status" value="1"/>
</dbReference>
<reference evidence="12" key="2">
    <citation type="submission" date="2025-09" db="UniProtKB">
        <authorList>
            <consortium name="Ensembl"/>
        </authorList>
    </citation>
    <scope>IDENTIFICATION</scope>
</reference>
<evidence type="ECO:0000313" key="13">
    <source>
        <dbReference type="Proteomes" id="UP000472260"/>
    </source>
</evidence>